<comment type="caution">
    <text evidence="2">The sequence shown here is derived from an EMBL/GenBank/DDBJ whole genome shotgun (WGS) entry which is preliminary data.</text>
</comment>
<keyword evidence="1" id="KW-0472">Membrane</keyword>
<evidence type="ECO:0000313" key="3">
    <source>
        <dbReference type="Proteomes" id="UP000750197"/>
    </source>
</evidence>
<evidence type="ECO:0000313" key="2">
    <source>
        <dbReference type="EMBL" id="MBX8643297.1"/>
    </source>
</evidence>
<dbReference type="AlphaFoldDB" id="A0A8J7YRL6"/>
<protein>
    <submittedName>
        <fullName evidence="2">Uncharacterized protein</fullName>
    </submittedName>
</protein>
<evidence type="ECO:0000256" key="1">
    <source>
        <dbReference type="SAM" id="Phobius"/>
    </source>
</evidence>
<dbReference type="EMBL" id="JAHEAC010000003">
    <property type="protein sequence ID" value="MBX8643297.1"/>
    <property type="molecule type" value="Genomic_DNA"/>
</dbReference>
<dbReference type="Proteomes" id="UP000750197">
    <property type="component" value="Unassembled WGS sequence"/>
</dbReference>
<sequence>MHSMPLLISGKTAIRPSRKMKDREGVASVVGTILALLVFLSILGIFTNHYVPSMMAGNEHNHDSQVITQISELKQDIDNMMLYYLNSHSNTLSSYTPLTLGSSGVPMFATGTQGQLGIIPVAGKQDPSMSVLFNYTLNGNTFRENSLSGGGVVVNIPNRYYIPQSVLYQNDAVLLGQSGGQVMLANPGFNVTSSGSAVSISLLQLSIETPTSSNITFSGTNTVGLTSQLLEFSQQTYSVTGPIKIQIITPFATAWENFINSTFRQAGLSQGNGLTVSVSELSFQNYILTVAVTPNAVHSEFQITLSTAIVSIAAEE</sequence>
<reference evidence="2" key="1">
    <citation type="submission" date="2021-05" db="EMBL/GenBank/DDBJ databases">
        <title>Genomic insights into ecological role and evolution of a novel Thermoplasmata order Candidatus Sysuiplasmatales.</title>
        <authorList>
            <person name="Yuan Y."/>
        </authorList>
    </citation>
    <scope>NUCLEOTIDE SEQUENCE</scope>
    <source>
        <strain evidence="2">TUT19-bin139</strain>
    </source>
</reference>
<name>A0A8J7YRL6_9ARCH</name>
<keyword evidence="1" id="KW-0812">Transmembrane</keyword>
<keyword evidence="1" id="KW-1133">Transmembrane helix</keyword>
<feature type="transmembrane region" description="Helical" evidence="1">
    <location>
        <begin position="25"/>
        <end position="46"/>
    </location>
</feature>
<proteinExistence type="predicted"/>
<organism evidence="2 3">
    <name type="scientific">Candidatus Sysuiplasma superficiale</name>
    <dbReference type="NCBI Taxonomy" id="2823368"/>
    <lineage>
        <taxon>Archaea</taxon>
        <taxon>Methanobacteriati</taxon>
        <taxon>Thermoplasmatota</taxon>
        <taxon>Thermoplasmata</taxon>
        <taxon>Candidatus Sysuiplasmatales</taxon>
        <taxon>Candidatus Sysuiplasmataceae</taxon>
        <taxon>Candidatus Sysuiplasma</taxon>
    </lineage>
</organism>
<accession>A0A8J7YRL6</accession>
<gene>
    <name evidence="2" type="ORF">KIY12_00995</name>
</gene>